<proteinExistence type="inferred from homology"/>
<dbReference type="EMBL" id="LILC01000011">
    <property type="protein sequence ID" value="KOO47049.1"/>
    <property type="molecule type" value="Genomic_DNA"/>
</dbReference>
<dbReference type="InterPro" id="IPR003770">
    <property type="entry name" value="MLTG-like"/>
</dbReference>
<keyword evidence="3 7" id="KW-1133">Transmembrane helix</keyword>
<gene>
    <name evidence="7" type="primary">mltG</name>
    <name evidence="8" type="ORF">AMD01_08915</name>
</gene>
<dbReference type="PANTHER" id="PTHR30518:SF2">
    <property type="entry name" value="ENDOLYTIC MUREIN TRANSGLYCOSYLASE"/>
    <property type="match status" value="1"/>
</dbReference>
<evidence type="ECO:0000313" key="9">
    <source>
        <dbReference type="Proteomes" id="UP000037558"/>
    </source>
</evidence>
<comment type="function">
    <text evidence="7">Functions as a peptidoglycan terminase that cleaves nascent peptidoglycan strands endolytically to terminate their elongation.</text>
</comment>
<comment type="caution">
    <text evidence="8">The sequence shown here is derived from an EMBL/GenBank/DDBJ whole genome shotgun (WGS) entry which is preliminary data.</text>
</comment>
<reference evidence="9" key="1">
    <citation type="submission" date="2015-08" db="EMBL/GenBank/DDBJ databases">
        <title>Fjat-14210 dsm16467.</title>
        <authorList>
            <person name="Liu B."/>
            <person name="Wang J."/>
            <person name="Zhu Y."/>
            <person name="Liu G."/>
            <person name="Chen Q."/>
            <person name="Chen Z."/>
            <person name="Lan J."/>
            <person name="Che J."/>
            <person name="Ge C."/>
            <person name="Shi H."/>
            <person name="Pan Z."/>
            <person name="Liu X."/>
        </authorList>
    </citation>
    <scope>NUCLEOTIDE SEQUENCE [LARGE SCALE GENOMIC DNA]</scope>
    <source>
        <strain evidence="9">DSM 16467</strain>
    </source>
</reference>
<evidence type="ECO:0000256" key="7">
    <source>
        <dbReference type="HAMAP-Rule" id="MF_02065"/>
    </source>
</evidence>
<protein>
    <recommendedName>
        <fullName evidence="7">Endolytic murein transglycosylase</fullName>
        <ecNumber evidence="7">4.2.2.29</ecNumber>
    </recommendedName>
    <alternativeName>
        <fullName evidence="7">Peptidoglycan lytic transglycosylase</fullName>
    </alternativeName>
    <alternativeName>
        <fullName evidence="7">Peptidoglycan polymerization terminase</fullName>
    </alternativeName>
</protein>
<evidence type="ECO:0000256" key="5">
    <source>
        <dbReference type="ARBA" id="ARBA00023239"/>
    </source>
</evidence>
<comment type="subcellular location">
    <subcellularLocation>
        <location evidence="7">Cell membrane</location>
        <topology evidence="7">Single-pass membrane protein</topology>
    </subcellularLocation>
</comment>
<dbReference type="Pfam" id="PF02618">
    <property type="entry name" value="YceG"/>
    <property type="match status" value="1"/>
</dbReference>
<evidence type="ECO:0000256" key="4">
    <source>
        <dbReference type="ARBA" id="ARBA00023136"/>
    </source>
</evidence>
<dbReference type="RefSeq" id="WP_053401060.1">
    <property type="nucleotide sequence ID" value="NZ_LILC01000011.1"/>
</dbReference>
<dbReference type="GO" id="GO:0009252">
    <property type="term" value="P:peptidoglycan biosynthetic process"/>
    <property type="evidence" value="ECO:0007669"/>
    <property type="project" value="UniProtKB-UniRule"/>
</dbReference>
<feature type="site" description="Important for catalytic activity" evidence="7">
    <location>
        <position position="245"/>
    </location>
</feature>
<keyword evidence="2 7" id="KW-0812">Transmembrane</keyword>
<dbReference type="Gene3D" id="3.30.160.60">
    <property type="entry name" value="Classic Zinc Finger"/>
    <property type="match status" value="1"/>
</dbReference>
<evidence type="ECO:0000256" key="1">
    <source>
        <dbReference type="ARBA" id="ARBA00022475"/>
    </source>
</evidence>
<organism evidence="8 9">
    <name type="scientific">Priestia koreensis</name>
    <dbReference type="NCBI Taxonomy" id="284581"/>
    <lineage>
        <taxon>Bacteria</taxon>
        <taxon>Bacillati</taxon>
        <taxon>Bacillota</taxon>
        <taxon>Bacilli</taxon>
        <taxon>Bacillales</taxon>
        <taxon>Bacillaceae</taxon>
        <taxon>Priestia</taxon>
    </lineage>
</organism>
<dbReference type="AlphaFoldDB" id="A0A0M0L7Q0"/>
<dbReference type="OrthoDB" id="9814591at2"/>
<keyword evidence="4 7" id="KW-0472">Membrane</keyword>
<dbReference type="GO" id="GO:0071555">
    <property type="term" value="P:cell wall organization"/>
    <property type="evidence" value="ECO:0007669"/>
    <property type="project" value="UniProtKB-KW"/>
</dbReference>
<keyword evidence="9" id="KW-1185">Reference proteome</keyword>
<dbReference type="Gene3D" id="3.30.1490.480">
    <property type="entry name" value="Endolytic murein transglycosylase"/>
    <property type="match status" value="1"/>
</dbReference>
<accession>A0A0M0L7Q0</accession>
<dbReference type="STRING" id="284581.AMD01_08915"/>
<dbReference type="GO" id="GO:0005886">
    <property type="term" value="C:plasma membrane"/>
    <property type="evidence" value="ECO:0007669"/>
    <property type="project" value="UniProtKB-SubCell"/>
</dbReference>
<name>A0A0M0L7Q0_9BACI</name>
<dbReference type="Proteomes" id="UP000037558">
    <property type="component" value="Unassembled WGS sequence"/>
</dbReference>
<comment type="catalytic activity">
    <reaction evidence="7">
        <text>a peptidoglycan chain = a peptidoglycan chain with N-acetyl-1,6-anhydromuramyl-[peptide] at the reducing end + a peptidoglycan chain with N-acetylglucosamine at the non-reducing end.</text>
        <dbReference type="EC" id="4.2.2.29"/>
    </reaction>
</comment>
<evidence type="ECO:0000313" key="8">
    <source>
        <dbReference type="EMBL" id="KOO47049.1"/>
    </source>
</evidence>
<dbReference type="PATRIC" id="fig|284581.3.peg.3839"/>
<evidence type="ECO:0000256" key="2">
    <source>
        <dbReference type="ARBA" id="ARBA00022692"/>
    </source>
</evidence>
<dbReference type="GO" id="GO:0008932">
    <property type="term" value="F:lytic endotransglycosylase activity"/>
    <property type="evidence" value="ECO:0007669"/>
    <property type="project" value="UniProtKB-UniRule"/>
</dbReference>
<keyword evidence="1 7" id="KW-1003">Cell membrane</keyword>
<keyword evidence="5 7" id="KW-0456">Lyase</keyword>
<feature type="transmembrane region" description="Helical" evidence="7">
    <location>
        <begin position="15"/>
        <end position="36"/>
    </location>
</feature>
<dbReference type="PANTHER" id="PTHR30518">
    <property type="entry name" value="ENDOLYTIC MUREIN TRANSGLYCOSYLASE"/>
    <property type="match status" value="1"/>
</dbReference>
<dbReference type="HAMAP" id="MF_02065">
    <property type="entry name" value="MltG"/>
    <property type="match status" value="1"/>
</dbReference>
<comment type="similarity">
    <text evidence="7">Belongs to the transglycosylase MltG family.</text>
</comment>
<sequence>MWNGQPPNKRKRRMWIILSSIVGVIVLVLAGLFLYIHSALQPVNEQSKKSVEVTIPPGSSVSAISQELEKQGVIKNGTIFRYYVKFNDKGNFQAGTYSFSKAMDIDQMINMMTKGDVSKNAKIKLAIPEGTQLTQIAAIIAKHTQYKETDVLALANSSSFINGLMKKYPKLVTKEVLNKDVKYPLEGYFYPATYQFYDEKVSLHDILDKMINRTDNTLQKYQDDMKKKNYSAHKVLTMSSLVEEEATNKTEREKIASVFYNRLHDKMPLQTDPTVLYALGEHKKRVLYKHLEVDSPYNTYKVKGLPPGPISNAGEMSIKAALHPATTKYLYFLATPSGDVIFSTTLQEHNKQKAIHITNKK</sequence>
<dbReference type="EC" id="4.2.2.29" evidence="7"/>
<evidence type="ECO:0000256" key="3">
    <source>
        <dbReference type="ARBA" id="ARBA00022989"/>
    </source>
</evidence>
<dbReference type="CDD" id="cd08010">
    <property type="entry name" value="MltG_like"/>
    <property type="match status" value="1"/>
</dbReference>
<keyword evidence="6 7" id="KW-0961">Cell wall biogenesis/degradation</keyword>
<evidence type="ECO:0000256" key="6">
    <source>
        <dbReference type="ARBA" id="ARBA00023316"/>
    </source>
</evidence>
<dbReference type="NCBIfam" id="TIGR00247">
    <property type="entry name" value="endolytic transglycosylase MltG"/>
    <property type="match status" value="1"/>
</dbReference>